<organism evidence="1 2">
    <name type="scientific">Gleimia coleocanis DSM 15436</name>
    <dbReference type="NCBI Taxonomy" id="525245"/>
    <lineage>
        <taxon>Bacteria</taxon>
        <taxon>Bacillati</taxon>
        <taxon>Actinomycetota</taxon>
        <taxon>Actinomycetes</taxon>
        <taxon>Actinomycetales</taxon>
        <taxon>Actinomycetaceae</taxon>
        <taxon>Gleimia</taxon>
    </lineage>
</organism>
<comment type="caution">
    <text evidence="1">The sequence shown here is derived from an EMBL/GenBank/DDBJ whole genome shotgun (WGS) entry which is preliminary data.</text>
</comment>
<reference evidence="1 2" key="1">
    <citation type="submission" date="2009-01" db="EMBL/GenBank/DDBJ databases">
        <authorList>
            <person name="Qin X."/>
            <person name="Bachman B."/>
            <person name="Battles P."/>
            <person name="Bell A."/>
            <person name="Bess C."/>
            <person name="Bickham C."/>
            <person name="Chaboub L."/>
            <person name="Chen D."/>
            <person name="Coyle M."/>
            <person name="Deiros D.R."/>
            <person name="Dinh H."/>
            <person name="Forbes L."/>
            <person name="Fowler G."/>
            <person name="Francisco L."/>
            <person name="Fu Q."/>
            <person name="Gubbala S."/>
            <person name="Hale W."/>
            <person name="Han Y."/>
            <person name="Hemphill L."/>
            <person name="Highlander S.K."/>
            <person name="Hirani K."/>
            <person name="Hogues M."/>
            <person name="Jackson L."/>
            <person name="Jakkamsetti A."/>
            <person name="Javaid M."/>
            <person name="Jiang H."/>
            <person name="Korchina V."/>
            <person name="Kovar C."/>
            <person name="Lara F."/>
            <person name="Lee S."/>
            <person name="Mata R."/>
            <person name="Mathew T."/>
            <person name="Moen C."/>
            <person name="Morales K."/>
            <person name="Munidasa M."/>
            <person name="Nazareth L."/>
            <person name="Ngo R."/>
            <person name="Nguyen L."/>
            <person name="Okwuonu G."/>
            <person name="Ongeri F."/>
            <person name="Patil S."/>
            <person name="Petrosino J."/>
            <person name="Pham C."/>
            <person name="Pham P."/>
            <person name="Pu L.-L."/>
            <person name="Puazo M."/>
            <person name="Raj R."/>
            <person name="Reid J."/>
            <person name="Rouhana J."/>
            <person name="Saada N."/>
            <person name="Shang Y."/>
            <person name="Simmons D."/>
            <person name="Thornton R."/>
            <person name="Warren J."/>
            <person name="Weissenberger G."/>
            <person name="Zhang J."/>
            <person name="Zhang L."/>
            <person name="Zhou C."/>
            <person name="Zhu D."/>
            <person name="Muzny D."/>
            <person name="Worley K."/>
            <person name="Gibbs R."/>
        </authorList>
    </citation>
    <scope>NUCLEOTIDE SEQUENCE [LARGE SCALE GENOMIC DNA]</scope>
    <source>
        <strain evidence="1 2">DSM 15436</strain>
    </source>
</reference>
<name>C0W010_9ACTO</name>
<sequence length="63" mass="7087">MQHLSAATKTYVCPACPAPITVGSPHVVVWRSEARFGLDQGVESRRHWHPDCWNRDLGRQAGF</sequence>
<evidence type="ECO:0000313" key="1">
    <source>
        <dbReference type="EMBL" id="EEH63869.1"/>
    </source>
</evidence>
<keyword evidence="2" id="KW-1185">Reference proteome</keyword>
<gene>
    <name evidence="1" type="ORF">HMPREF0044_0888</name>
</gene>
<accession>C0W010</accession>
<dbReference type="eggNOG" id="ENOG5032AF8">
    <property type="taxonomic scope" value="Bacteria"/>
</dbReference>
<dbReference type="AlphaFoldDB" id="C0W010"/>
<dbReference type="EMBL" id="ACFG01000030">
    <property type="protein sequence ID" value="EEH63869.1"/>
    <property type="molecule type" value="Genomic_DNA"/>
</dbReference>
<evidence type="ECO:0008006" key="3">
    <source>
        <dbReference type="Google" id="ProtNLM"/>
    </source>
</evidence>
<dbReference type="Proteomes" id="UP000010301">
    <property type="component" value="Unassembled WGS sequence"/>
</dbReference>
<dbReference type="HOGENOM" id="CLU_133073_1_1_11"/>
<evidence type="ECO:0000313" key="2">
    <source>
        <dbReference type="Proteomes" id="UP000010301"/>
    </source>
</evidence>
<proteinExistence type="predicted"/>
<protein>
    <recommendedName>
        <fullName evidence="3">ATP/GTP-binding protein</fullName>
    </recommendedName>
</protein>
<dbReference type="STRING" id="525245.HMPREF0044_0888"/>